<evidence type="ECO:0000256" key="4">
    <source>
        <dbReference type="ARBA" id="ARBA00013078"/>
    </source>
</evidence>
<evidence type="ECO:0000256" key="1">
    <source>
        <dbReference type="ARBA" id="ARBA00000830"/>
    </source>
</evidence>
<accession>A0A4U8YKQ3</accession>
<dbReference type="Proteomes" id="UP000507962">
    <property type="component" value="Unassembled WGS sequence"/>
</dbReference>
<keyword evidence="5" id="KW-0378">Hydrolase</keyword>
<comment type="catalytic activity">
    <reaction evidence="1">
        <text>2-phosphoglycolate + H2O = glycolate + phosphate</text>
        <dbReference type="Rhea" id="RHEA:14369"/>
        <dbReference type="ChEBI" id="CHEBI:15377"/>
        <dbReference type="ChEBI" id="CHEBI:29805"/>
        <dbReference type="ChEBI" id="CHEBI:43474"/>
        <dbReference type="ChEBI" id="CHEBI:58033"/>
        <dbReference type="EC" id="3.1.3.18"/>
    </reaction>
</comment>
<dbReference type="PANTHER" id="PTHR43434">
    <property type="entry name" value="PHOSPHOGLYCOLATE PHOSPHATASE"/>
    <property type="match status" value="1"/>
</dbReference>
<organism evidence="5 6">
    <name type="scientific">Desulfoluna butyratoxydans</name>
    <dbReference type="NCBI Taxonomy" id="231438"/>
    <lineage>
        <taxon>Bacteria</taxon>
        <taxon>Pseudomonadati</taxon>
        <taxon>Thermodesulfobacteriota</taxon>
        <taxon>Desulfobacteria</taxon>
        <taxon>Desulfobacterales</taxon>
        <taxon>Desulfolunaceae</taxon>
        <taxon>Desulfoluna</taxon>
    </lineage>
</organism>
<dbReference type="GO" id="GO:0006281">
    <property type="term" value="P:DNA repair"/>
    <property type="evidence" value="ECO:0007669"/>
    <property type="project" value="TreeGrafter"/>
</dbReference>
<dbReference type="SUPFAM" id="SSF56784">
    <property type="entry name" value="HAD-like"/>
    <property type="match status" value="1"/>
</dbReference>
<gene>
    <name evidence="5" type="ORF">MSL71_21240</name>
</gene>
<dbReference type="GO" id="GO:0008967">
    <property type="term" value="F:phosphoglycolate phosphatase activity"/>
    <property type="evidence" value="ECO:0007669"/>
    <property type="project" value="UniProtKB-EC"/>
</dbReference>
<dbReference type="EMBL" id="CAADHO010000003">
    <property type="protein sequence ID" value="VFQ44475.1"/>
    <property type="molecule type" value="Genomic_DNA"/>
</dbReference>
<keyword evidence="6" id="KW-1185">Reference proteome</keyword>
<dbReference type="Gene3D" id="3.40.50.1000">
    <property type="entry name" value="HAD superfamily/HAD-like"/>
    <property type="match status" value="1"/>
</dbReference>
<evidence type="ECO:0000313" key="6">
    <source>
        <dbReference type="Proteomes" id="UP000507962"/>
    </source>
</evidence>
<dbReference type="EC" id="3.1.3.18" evidence="4"/>
<dbReference type="AlphaFoldDB" id="A0A4U8YKQ3"/>
<sequence length="220" mass="23477">MPEIKAVFFDVDGVLLDSLPPHLAICRELNARYALGLDIPNSDAFKKIAASGIPISPMTAFFRAVGFPEEAARKGDREYRAGFTDRYRIPLFEGVPRMLRSLSASGLPLGIVTANTLANVQGPLGDLFTLFHPHCVFARDTTDGMPKADAIRLGAHALGIPVTALLFVGDQPSDRLAAEKAGAPFLGVSYGWGLERGPAGHPVAESPSAVAAWVEDALQR</sequence>
<dbReference type="InterPro" id="IPR036412">
    <property type="entry name" value="HAD-like_sf"/>
</dbReference>
<dbReference type="Gene3D" id="1.10.150.240">
    <property type="entry name" value="Putative phosphatase, domain 2"/>
    <property type="match status" value="1"/>
</dbReference>
<evidence type="ECO:0000313" key="5">
    <source>
        <dbReference type="EMBL" id="VFQ44475.1"/>
    </source>
</evidence>
<dbReference type="InterPro" id="IPR023198">
    <property type="entry name" value="PGP-like_dom2"/>
</dbReference>
<dbReference type="InterPro" id="IPR023214">
    <property type="entry name" value="HAD_sf"/>
</dbReference>
<dbReference type="InterPro" id="IPR050155">
    <property type="entry name" value="HAD-like_hydrolase_sf"/>
</dbReference>
<dbReference type="Pfam" id="PF13419">
    <property type="entry name" value="HAD_2"/>
    <property type="match status" value="1"/>
</dbReference>
<dbReference type="PANTHER" id="PTHR43434:SF1">
    <property type="entry name" value="PHOSPHOGLYCOLATE PHOSPHATASE"/>
    <property type="match status" value="1"/>
</dbReference>
<protein>
    <recommendedName>
        <fullName evidence="4">phosphoglycolate phosphatase</fullName>
        <ecNumber evidence="4">3.1.3.18</ecNumber>
    </recommendedName>
</protein>
<proteinExistence type="inferred from homology"/>
<comment type="pathway">
    <text evidence="2">Organic acid metabolism; glycolate biosynthesis; glycolate from 2-phosphoglycolate: step 1/1.</text>
</comment>
<dbReference type="InterPro" id="IPR041492">
    <property type="entry name" value="HAD_2"/>
</dbReference>
<comment type="similarity">
    <text evidence="3">Belongs to the HAD-like hydrolase superfamily. CbbY/CbbZ/Gph/YieH family.</text>
</comment>
<dbReference type="RefSeq" id="WP_180140017.1">
    <property type="nucleotide sequence ID" value="NZ_CAADHO010000003.1"/>
</dbReference>
<dbReference type="GO" id="GO:0005829">
    <property type="term" value="C:cytosol"/>
    <property type="evidence" value="ECO:0007669"/>
    <property type="project" value="TreeGrafter"/>
</dbReference>
<evidence type="ECO:0000256" key="3">
    <source>
        <dbReference type="ARBA" id="ARBA00006171"/>
    </source>
</evidence>
<reference evidence="5 6" key="1">
    <citation type="submission" date="2019-03" db="EMBL/GenBank/DDBJ databases">
        <authorList>
            <person name="Nijsse B."/>
        </authorList>
    </citation>
    <scope>NUCLEOTIDE SEQUENCE [LARGE SCALE GENOMIC DNA]</scope>
    <source>
        <strain evidence="5">Desulfoluna butyratoxydans MSL71</strain>
    </source>
</reference>
<name>A0A4U8YKQ3_9BACT</name>
<evidence type="ECO:0000256" key="2">
    <source>
        <dbReference type="ARBA" id="ARBA00004818"/>
    </source>
</evidence>